<gene>
    <name evidence="2" type="ORF">SAMN05421804_10127</name>
</gene>
<feature type="transmembrane region" description="Helical" evidence="1">
    <location>
        <begin position="134"/>
        <end position="153"/>
    </location>
</feature>
<feature type="transmembrane region" description="Helical" evidence="1">
    <location>
        <begin position="189"/>
        <end position="208"/>
    </location>
</feature>
<protein>
    <submittedName>
        <fullName evidence="2">Uncharacterized protein</fullName>
    </submittedName>
</protein>
<keyword evidence="1" id="KW-0812">Transmembrane</keyword>
<evidence type="ECO:0000256" key="1">
    <source>
        <dbReference type="SAM" id="Phobius"/>
    </source>
</evidence>
<dbReference type="AlphaFoldDB" id="A0A1G8FT64"/>
<feature type="transmembrane region" description="Helical" evidence="1">
    <location>
        <begin position="52"/>
        <end position="71"/>
    </location>
</feature>
<evidence type="ECO:0000313" key="2">
    <source>
        <dbReference type="EMBL" id="SDH85297.1"/>
    </source>
</evidence>
<evidence type="ECO:0000313" key="3">
    <source>
        <dbReference type="Proteomes" id="UP000183255"/>
    </source>
</evidence>
<name>A0A1G8FT64_9CLOT</name>
<organism evidence="2 3">
    <name type="scientific">Proteiniclasticum ruminis</name>
    <dbReference type="NCBI Taxonomy" id="398199"/>
    <lineage>
        <taxon>Bacteria</taxon>
        <taxon>Bacillati</taxon>
        <taxon>Bacillota</taxon>
        <taxon>Clostridia</taxon>
        <taxon>Eubacteriales</taxon>
        <taxon>Clostridiaceae</taxon>
        <taxon>Proteiniclasticum</taxon>
    </lineage>
</organism>
<dbReference type="InterPro" id="IPR046283">
    <property type="entry name" value="DUF6320"/>
</dbReference>
<sequence>MQYCTHCKVQLLETRKHCPLCGNSLKIETDQDISESFPKIDSYIKGTGKLKLLLFLSVVIIILSFTVYAFFPTELNYPLLITLGMGSLWLDMIFLVKRRFHIPKKIVWQVFILAALSLFWDWNTGWRGWSITYFIPFLYITALLLMYAIAVIMKLNSRDYITYAFMSALFGILPVLFIMLDWVTMKYPSILSIAFSSTILSAIFILQWDSIKLEFQKRMHI</sequence>
<dbReference type="Proteomes" id="UP000183255">
    <property type="component" value="Unassembled WGS sequence"/>
</dbReference>
<feature type="transmembrane region" description="Helical" evidence="1">
    <location>
        <begin position="106"/>
        <end position="122"/>
    </location>
</feature>
<feature type="transmembrane region" description="Helical" evidence="1">
    <location>
        <begin position="77"/>
        <end position="94"/>
    </location>
</feature>
<feature type="transmembrane region" description="Helical" evidence="1">
    <location>
        <begin position="160"/>
        <end position="183"/>
    </location>
</feature>
<keyword evidence="1" id="KW-0472">Membrane</keyword>
<proteinExistence type="predicted"/>
<dbReference type="EMBL" id="FNDZ01000001">
    <property type="protein sequence ID" value="SDH85297.1"/>
    <property type="molecule type" value="Genomic_DNA"/>
</dbReference>
<reference evidence="2 3" key="1">
    <citation type="submission" date="2016-10" db="EMBL/GenBank/DDBJ databases">
        <authorList>
            <person name="de Groot N.N."/>
        </authorList>
    </citation>
    <scope>NUCLEOTIDE SEQUENCE [LARGE SCALE GENOMIC DNA]</scope>
    <source>
        <strain evidence="2 3">CGMCC 1.5058</strain>
    </source>
</reference>
<accession>A0A1G8FT64</accession>
<keyword evidence="1" id="KW-1133">Transmembrane helix</keyword>
<dbReference type="Pfam" id="PF19845">
    <property type="entry name" value="DUF6320"/>
    <property type="match status" value="1"/>
</dbReference>